<keyword evidence="2" id="KW-1185">Reference proteome</keyword>
<proteinExistence type="predicted"/>
<protein>
    <submittedName>
        <fullName evidence="1">Uncharacterized protein</fullName>
    </submittedName>
</protein>
<evidence type="ECO:0000313" key="2">
    <source>
        <dbReference type="Proteomes" id="UP000187283"/>
    </source>
</evidence>
<dbReference type="AlphaFoldDB" id="A0A1R1XM33"/>
<organism evidence="1 2">
    <name type="scientific">Smittium culicis</name>
    <dbReference type="NCBI Taxonomy" id="133412"/>
    <lineage>
        <taxon>Eukaryota</taxon>
        <taxon>Fungi</taxon>
        <taxon>Fungi incertae sedis</taxon>
        <taxon>Zoopagomycota</taxon>
        <taxon>Kickxellomycotina</taxon>
        <taxon>Harpellomycetes</taxon>
        <taxon>Harpellales</taxon>
        <taxon>Legeriomycetaceae</taxon>
        <taxon>Smittium</taxon>
    </lineage>
</organism>
<name>A0A1R1XM33_9FUNG</name>
<evidence type="ECO:0000313" key="1">
    <source>
        <dbReference type="EMBL" id="OMJ15675.1"/>
    </source>
</evidence>
<accession>A0A1R1XM33</accession>
<gene>
    <name evidence="1" type="ORF">AYI70_g7102</name>
</gene>
<dbReference type="Proteomes" id="UP000187283">
    <property type="component" value="Unassembled WGS sequence"/>
</dbReference>
<reference evidence="1 2" key="1">
    <citation type="submission" date="2017-01" db="EMBL/GenBank/DDBJ databases">
        <authorList>
            <person name="Mah S.A."/>
            <person name="Swanson W.J."/>
            <person name="Moy G.W."/>
            <person name="Vacquier V.D."/>
        </authorList>
    </citation>
    <scope>NUCLEOTIDE SEQUENCE [LARGE SCALE GENOMIC DNA]</scope>
    <source>
        <strain evidence="1 2">GSMNP</strain>
    </source>
</reference>
<sequence length="602" mass="66316">MSYGNRVLCKVFFEFVAAKHHACGEVDAKHDSRGYASIETQEAVVLVDVFCCTKHAGIGWSALHLELRLHLDADHLDRLLVVLVPALEQFLREPRNTKPTPPVRHLPYCYRADSPVQPAYALLLKHVARHREQPHRRVRLRKAPHHPAHEPGRRIARMHLRHHQILHRRTRKQQYAALRARLNHRPRPQSLFWPLFAAICVFTTSNGCPNVDTSNVWIAAPSSKFLPDIPPFDFFFPSGFATAAAPETGSDIAFRFAVQNVGMLRPAGNRFAQNVVQRVPLAASATDPSTSAGHNAAFWLRASGCPIFVDAGAAICPQSYSCSALFKSVHCRCIPICPRTYHKLCQTLHSAPQPFNHRKGLCVLVFLTVLTTSALISSDKILAVLFLSASSSVLIHSESENLSASQNTDIPAIRNSKSSASKSPAKIFTNLLVSELANLHKKLCIAPKRAESSCPTATQSLATPHSLEMTDDIYKSSSLPSTFPIKTPPRWTAFRILAINSIPKPLSTASSEFISSIAQFKSSSLTAIPLTILAARFLAINSSKYLIIEYIIDSTSPSSPICILARTCLSIPSSSSVSSPTRLLIFTSTKYTTLPTISTEYL</sequence>
<dbReference type="OrthoDB" id="5759998at2759"/>
<comment type="caution">
    <text evidence="1">The sequence shown here is derived from an EMBL/GenBank/DDBJ whole genome shotgun (WGS) entry which is preliminary data.</text>
</comment>
<dbReference type="EMBL" id="LSSN01002594">
    <property type="protein sequence ID" value="OMJ15675.1"/>
    <property type="molecule type" value="Genomic_DNA"/>
</dbReference>